<gene>
    <name evidence="3" type="ORF">OSB04_029068</name>
</gene>
<dbReference type="InterPro" id="IPR036875">
    <property type="entry name" value="Znf_CCHC_sf"/>
</dbReference>
<proteinExistence type="predicted"/>
<feature type="compositionally biased region" description="Basic and acidic residues" evidence="1">
    <location>
        <begin position="353"/>
        <end position="376"/>
    </location>
</feature>
<evidence type="ECO:0000313" key="3">
    <source>
        <dbReference type="EMBL" id="KAJ9542562.1"/>
    </source>
</evidence>
<feature type="domain" description="Retrovirus-related Pol polyprotein from transposon TNT 1-94-like beta-barrel" evidence="2">
    <location>
        <begin position="429"/>
        <end position="503"/>
    </location>
</feature>
<accession>A0AA38T0J0</accession>
<dbReference type="InterPro" id="IPR032567">
    <property type="entry name" value="RTL1-rel"/>
</dbReference>
<dbReference type="Pfam" id="PF08284">
    <property type="entry name" value="RVP_2"/>
    <property type="match status" value="1"/>
</dbReference>
<dbReference type="SUPFAM" id="SSF57756">
    <property type="entry name" value="Retrovirus zinc finger-like domains"/>
    <property type="match status" value="1"/>
</dbReference>
<name>A0AA38T0J0_9ASTR</name>
<feature type="compositionally biased region" description="Basic and acidic residues" evidence="1">
    <location>
        <begin position="273"/>
        <end position="293"/>
    </location>
</feature>
<keyword evidence="4" id="KW-1185">Reference proteome</keyword>
<dbReference type="InterPro" id="IPR054722">
    <property type="entry name" value="PolX-like_BBD"/>
</dbReference>
<protein>
    <recommendedName>
        <fullName evidence="2">Retrovirus-related Pol polyprotein from transposon TNT 1-94-like beta-barrel domain-containing protein</fullName>
    </recommendedName>
</protein>
<evidence type="ECO:0000313" key="4">
    <source>
        <dbReference type="Proteomes" id="UP001172457"/>
    </source>
</evidence>
<dbReference type="Gene3D" id="4.10.60.10">
    <property type="entry name" value="Zinc finger, CCHC-type"/>
    <property type="match status" value="1"/>
</dbReference>
<dbReference type="GO" id="GO:0003676">
    <property type="term" value="F:nucleic acid binding"/>
    <property type="evidence" value="ECO:0007669"/>
    <property type="project" value="InterPro"/>
</dbReference>
<dbReference type="PANTHER" id="PTHR15503:SF45">
    <property type="entry name" value="RNA-DIRECTED DNA POLYMERASE HOMOLOG"/>
    <property type="match status" value="1"/>
</dbReference>
<feature type="region of interest" description="Disordered" evidence="1">
    <location>
        <begin position="252"/>
        <end position="397"/>
    </location>
</feature>
<dbReference type="AlphaFoldDB" id="A0AA38T0J0"/>
<dbReference type="GO" id="GO:0008270">
    <property type="term" value="F:zinc ion binding"/>
    <property type="evidence" value="ECO:0007669"/>
    <property type="project" value="InterPro"/>
</dbReference>
<feature type="compositionally biased region" description="Polar residues" evidence="1">
    <location>
        <begin position="336"/>
        <end position="352"/>
    </location>
</feature>
<dbReference type="Proteomes" id="UP001172457">
    <property type="component" value="Chromosome 7"/>
</dbReference>
<dbReference type="PANTHER" id="PTHR15503">
    <property type="entry name" value="LDOC1 RELATED"/>
    <property type="match status" value="1"/>
</dbReference>
<evidence type="ECO:0000259" key="2">
    <source>
        <dbReference type="Pfam" id="PF22936"/>
    </source>
</evidence>
<dbReference type="Pfam" id="PF22936">
    <property type="entry name" value="Pol_BBD"/>
    <property type="match status" value="1"/>
</dbReference>
<sequence>MIRNNSSRSHKVVRNARVKTQNSRRYFGSLPKCNDCNRHHFGVCFQCTRCNQLGRTARYCMKDDRKKCFECGNLYHFRDRCPRLNRGSIGTSKRNKKKRVTREYQGCKAQEGAFVIGTEEARQDPHKLTGTFPLNDHYALVISDSGADRSFISLRFRPLIHLTSKKVDRVYSIELADGRELEAEDVIPDCTLSLAGELFSIDLGRKSVGLCQRGNFELVNSASQNMKIEMHISMLNGIDPCAEPCDDSSGFIPRKPKSVISKPENSTETHALGPEKNKPEGAKGAGTDKEKSVKPHTPRGLRTQNSKSKDVCASVKPIKGLDSNSSTFEVGENSRAKPNQPLTSSKPNFSKPSSEKDGRRKDGGKNVKPPSSDHQRKNNRFTTFPKRHGPSHAGVQAMPHLFPAPKEKSKKGTTPKASVASNPKVSHVWYIDYGAYRHMTSHRPFLFDYVEKFEGYIKTTDKTPKKIMGYGNITDGKYIIKNVQYVEGLGYNMFSSSHFCDSGIGLNNSCTGAL</sequence>
<reference evidence="3" key="1">
    <citation type="submission" date="2023-03" db="EMBL/GenBank/DDBJ databases">
        <title>Chromosome-scale reference genome and RAD-based genetic map of yellow starthistle (Centaurea solstitialis) reveal putative structural variation and QTLs associated with invader traits.</title>
        <authorList>
            <person name="Reatini B."/>
            <person name="Cang F.A."/>
            <person name="Jiang Q."/>
            <person name="Mckibben M.T.W."/>
            <person name="Barker M.S."/>
            <person name="Rieseberg L.H."/>
            <person name="Dlugosch K.M."/>
        </authorList>
    </citation>
    <scope>NUCLEOTIDE SEQUENCE</scope>
    <source>
        <strain evidence="3">CAN-66</strain>
        <tissue evidence="3">Leaf</tissue>
    </source>
</reference>
<organism evidence="3 4">
    <name type="scientific">Centaurea solstitialis</name>
    <name type="common">yellow star-thistle</name>
    <dbReference type="NCBI Taxonomy" id="347529"/>
    <lineage>
        <taxon>Eukaryota</taxon>
        <taxon>Viridiplantae</taxon>
        <taxon>Streptophyta</taxon>
        <taxon>Embryophyta</taxon>
        <taxon>Tracheophyta</taxon>
        <taxon>Spermatophyta</taxon>
        <taxon>Magnoliopsida</taxon>
        <taxon>eudicotyledons</taxon>
        <taxon>Gunneridae</taxon>
        <taxon>Pentapetalae</taxon>
        <taxon>asterids</taxon>
        <taxon>campanulids</taxon>
        <taxon>Asterales</taxon>
        <taxon>Asteraceae</taxon>
        <taxon>Carduoideae</taxon>
        <taxon>Cardueae</taxon>
        <taxon>Centaureinae</taxon>
        <taxon>Centaurea</taxon>
    </lineage>
</organism>
<dbReference type="EMBL" id="JARYMX010000007">
    <property type="protein sequence ID" value="KAJ9542562.1"/>
    <property type="molecule type" value="Genomic_DNA"/>
</dbReference>
<dbReference type="CDD" id="cd00303">
    <property type="entry name" value="retropepsin_like"/>
    <property type="match status" value="1"/>
</dbReference>
<comment type="caution">
    <text evidence="3">The sequence shown here is derived from an EMBL/GenBank/DDBJ whole genome shotgun (WGS) entry which is preliminary data.</text>
</comment>
<evidence type="ECO:0000256" key="1">
    <source>
        <dbReference type="SAM" id="MobiDB-lite"/>
    </source>
</evidence>